<gene>
    <name evidence="1" type="ORF">C4A13_02668</name>
</gene>
<comment type="caution">
    <text evidence="1">The sequence shown here is derived from an EMBL/GenBank/DDBJ whole genome shotgun (WGS) entry which is preliminary data.</text>
</comment>
<organism evidence="1 2">
    <name type="scientific">Escherichia marmotae</name>
    <dbReference type="NCBI Taxonomy" id="1499973"/>
    <lineage>
        <taxon>Bacteria</taxon>
        <taxon>Pseudomonadati</taxon>
        <taxon>Pseudomonadota</taxon>
        <taxon>Gammaproteobacteria</taxon>
        <taxon>Enterobacterales</taxon>
        <taxon>Enterobacteriaceae</taxon>
        <taxon>Escherichia</taxon>
    </lineage>
</organism>
<protein>
    <recommendedName>
        <fullName evidence="3">ATP F0F1 synthase synthase</fullName>
    </recommendedName>
</protein>
<evidence type="ECO:0000313" key="2">
    <source>
        <dbReference type="Proteomes" id="UP000254454"/>
    </source>
</evidence>
<sequence>MDNVFVKAKGPRKKPYFKIVSDHTLFEKVDLSVCSLVPYAPDHNLDEDSWFSLSEFSKREYCLSFLKDEFDSKNYDELPKKYFAKIAFIFSLQSGDFYFQKVTPSLYLKKKTIALGDSAEIESGKNRLVINQIPDAVYLTTKDTLIFKSLSTISSMFNGIDTLYKEATKQEVEQFLNEAFISLSDEYKACNVSKPNRKRIALAIDTLNQMDEIDRGNMLTYINDYCSGKLKFDDDSGCFEISGDEELKLLLYGIEERYYTTRFGNEKRLANSIQKL</sequence>
<proteinExistence type="predicted"/>
<evidence type="ECO:0000313" key="1">
    <source>
        <dbReference type="EMBL" id="RDR28934.1"/>
    </source>
</evidence>
<name>A0A370VC27_9ESCH</name>
<dbReference type="AlphaFoldDB" id="A0A370VC27"/>
<dbReference type="Proteomes" id="UP000254454">
    <property type="component" value="Unassembled WGS sequence"/>
</dbReference>
<dbReference type="RefSeq" id="WP_115439868.1">
    <property type="nucleotide sequence ID" value="NZ_JAHCRR010000047.1"/>
</dbReference>
<accession>A0A370VC27</accession>
<reference evidence="1 2" key="1">
    <citation type="submission" date="2018-06" db="EMBL/GenBank/DDBJ databases">
        <title>Recombination Drives Gene Content and Phenotype Evolution in Wild Type E. coli Strains.</title>
        <authorList>
            <person name="Field C.M."/>
            <person name="Silander O.K."/>
            <person name="Van Nimwegen E."/>
        </authorList>
    </citation>
    <scope>NUCLEOTIDE SEQUENCE [LARGE SCALE GENOMIC DNA]</scope>
    <source>
        <strain evidence="1 2">SC344</strain>
    </source>
</reference>
<dbReference type="EMBL" id="QONO01000020">
    <property type="protein sequence ID" value="RDR28934.1"/>
    <property type="molecule type" value="Genomic_DNA"/>
</dbReference>
<evidence type="ECO:0008006" key="3">
    <source>
        <dbReference type="Google" id="ProtNLM"/>
    </source>
</evidence>